<evidence type="ECO:0000256" key="9">
    <source>
        <dbReference type="ARBA" id="ARBA00023251"/>
    </source>
</evidence>
<comment type="caution">
    <text evidence="10">Lacks conserved residue(s) required for the propagation of feature annotation.</text>
</comment>
<keyword evidence="9" id="KW-0046">Antibiotic resistance</keyword>
<keyword evidence="8 10" id="KW-0472">Membrane</keyword>
<evidence type="ECO:0000256" key="10">
    <source>
        <dbReference type="RuleBase" id="RU361157"/>
    </source>
</evidence>
<feature type="transmembrane region" description="Helical" evidence="10">
    <location>
        <begin position="173"/>
        <end position="194"/>
    </location>
</feature>
<evidence type="ECO:0000313" key="13">
    <source>
        <dbReference type="Proteomes" id="UP000253508"/>
    </source>
</evidence>
<keyword evidence="5" id="KW-0997">Cell inner membrane</keyword>
<protein>
    <recommendedName>
        <fullName evidence="10">Transport permease protein</fullName>
    </recommendedName>
</protein>
<keyword evidence="4 10" id="KW-1003">Cell membrane</keyword>
<name>A0A367XU67_9MICO</name>
<evidence type="ECO:0000259" key="11">
    <source>
        <dbReference type="PROSITE" id="PS51012"/>
    </source>
</evidence>
<evidence type="ECO:0000256" key="2">
    <source>
        <dbReference type="ARBA" id="ARBA00007783"/>
    </source>
</evidence>
<dbReference type="GO" id="GO:0043190">
    <property type="term" value="C:ATP-binding cassette (ABC) transporter complex"/>
    <property type="evidence" value="ECO:0007669"/>
    <property type="project" value="InterPro"/>
</dbReference>
<feature type="transmembrane region" description="Helical" evidence="10">
    <location>
        <begin position="134"/>
        <end position="161"/>
    </location>
</feature>
<evidence type="ECO:0000313" key="12">
    <source>
        <dbReference type="EMBL" id="RCK57163.1"/>
    </source>
</evidence>
<feature type="transmembrane region" description="Helical" evidence="10">
    <location>
        <begin position="66"/>
        <end position="84"/>
    </location>
</feature>
<keyword evidence="6 10" id="KW-0812">Transmembrane</keyword>
<evidence type="ECO:0000256" key="7">
    <source>
        <dbReference type="ARBA" id="ARBA00022989"/>
    </source>
</evidence>
<dbReference type="OrthoDB" id="9789409at2"/>
<evidence type="ECO:0000256" key="1">
    <source>
        <dbReference type="ARBA" id="ARBA00004429"/>
    </source>
</evidence>
<keyword evidence="3 10" id="KW-0813">Transport</keyword>
<dbReference type="InterPro" id="IPR000412">
    <property type="entry name" value="ABC_2_transport"/>
</dbReference>
<reference evidence="12 13" key="1">
    <citation type="submission" date="2018-07" db="EMBL/GenBank/DDBJ databases">
        <title>Microbacterium endoborsara sp. nov., a novel actinobacterium isolated from Borszczowia aralocaspica.</title>
        <authorList>
            <person name="An D."/>
        </authorList>
    </citation>
    <scope>NUCLEOTIDE SEQUENCE [LARGE SCALE GENOMIC DNA]</scope>
    <source>
        <strain evidence="12 13">C1.15228</strain>
    </source>
</reference>
<dbReference type="PANTHER" id="PTHR30413:SF8">
    <property type="entry name" value="TRANSPORT PERMEASE PROTEIN"/>
    <property type="match status" value="1"/>
</dbReference>
<dbReference type="PROSITE" id="PS51012">
    <property type="entry name" value="ABC_TM2"/>
    <property type="match status" value="1"/>
</dbReference>
<accession>A0A367XU67</accession>
<dbReference type="Pfam" id="PF01061">
    <property type="entry name" value="ABC2_membrane"/>
    <property type="match status" value="1"/>
</dbReference>
<sequence length="309" mass="35137">MQCDFLRTTPARRGAVTTIDLNDYDVPGRSRGILDVIRWRYLLRLLVRKGTSTRYRNSALGWTWSYVKPLIQFFIYFLVMGFIFGQRDNVENFPLYMFSGFITVQFFNEAFGNATTAVVGNKALVRKIYLPRELFPIAAIINAFIHFLPQLGILLVVAIFYGWRPGFTEIGSVLAGLALIALISFGLGLLFAGLNVRFRDAENFAEVIRQLATWASPVLYTWQLIPDKMGPIFGHIYMCNPITIAVEFMHYGFWAETVPRYSETHHGGWIGFPPHFGLYALAAVVISVILVVIGQLVFRRAERTFAQDL</sequence>
<feature type="domain" description="ABC transmembrane type-2" evidence="11">
    <location>
        <begin position="60"/>
        <end position="301"/>
    </location>
</feature>
<dbReference type="InterPro" id="IPR013525">
    <property type="entry name" value="ABC2_TM"/>
</dbReference>
<organism evidence="12 13">
    <name type="scientific">Microbacterium sorbitolivorans</name>
    <dbReference type="NCBI Taxonomy" id="1867410"/>
    <lineage>
        <taxon>Bacteria</taxon>
        <taxon>Bacillati</taxon>
        <taxon>Actinomycetota</taxon>
        <taxon>Actinomycetes</taxon>
        <taxon>Micrococcales</taxon>
        <taxon>Microbacteriaceae</taxon>
        <taxon>Microbacterium</taxon>
    </lineage>
</organism>
<feature type="transmembrane region" description="Helical" evidence="10">
    <location>
        <begin position="96"/>
        <end position="114"/>
    </location>
</feature>
<evidence type="ECO:0000256" key="8">
    <source>
        <dbReference type="ARBA" id="ARBA00023136"/>
    </source>
</evidence>
<keyword evidence="7 10" id="KW-1133">Transmembrane helix</keyword>
<evidence type="ECO:0000256" key="5">
    <source>
        <dbReference type="ARBA" id="ARBA00022519"/>
    </source>
</evidence>
<gene>
    <name evidence="12" type="ORF">DTO57_12725</name>
</gene>
<evidence type="ECO:0000256" key="4">
    <source>
        <dbReference type="ARBA" id="ARBA00022475"/>
    </source>
</evidence>
<dbReference type="PRINTS" id="PR00164">
    <property type="entry name" value="ABC2TRNSPORT"/>
</dbReference>
<comment type="similarity">
    <text evidence="2 10">Belongs to the ABC-2 integral membrane protein family.</text>
</comment>
<comment type="subcellular location">
    <subcellularLocation>
        <location evidence="1">Cell inner membrane</location>
        <topology evidence="1">Multi-pass membrane protein</topology>
    </subcellularLocation>
    <subcellularLocation>
        <location evidence="10">Cell membrane</location>
        <topology evidence="10">Multi-pass membrane protein</topology>
    </subcellularLocation>
</comment>
<proteinExistence type="inferred from homology"/>
<dbReference type="GO" id="GO:0015920">
    <property type="term" value="P:lipopolysaccharide transport"/>
    <property type="evidence" value="ECO:0007669"/>
    <property type="project" value="TreeGrafter"/>
</dbReference>
<dbReference type="EMBL" id="QORO01000005">
    <property type="protein sequence ID" value="RCK57163.1"/>
    <property type="molecule type" value="Genomic_DNA"/>
</dbReference>
<dbReference type="Proteomes" id="UP000253508">
    <property type="component" value="Unassembled WGS sequence"/>
</dbReference>
<dbReference type="PANTHER" id="PTHR30413">
    <property type="entry name" value="INNER MEMBRANE TRANSPORT PERMEASE"/>
    <property type="match status" value="1"/>
</dbReference>
<keyword evidence="13" id="KW-1185">Reference proteome</keyword>
<comment type="caution">
    <text evidence="12">The sequence shown here is derived from an EMBL/GenBank/DDBJ whole genome shotgun (WGS) entry which is preliminary data.</text>
</comment>
<feature type="transmembrane region" description="Helical" evidence="10">
    <location>
        <begin position="276"/>
        <end position="298"/>
    </location>
</feature>
<evidence type="ECO:0000256" key="6">
    <source>
        <dbReference type="ARBA" id="ARBA00022692"/>
    </source>
</evidence>
<dbReference type="GO" id="GO:0046677">
    <property type="term" value="P:response to antibiotic"/>
    <property type="evidence" value="ECO:0007669"/>
    <property type="project" value="UniProtKB-KW"/>
</dbReference>
<evidence type="ECO:0000256" key="3">
    <source>
        <dbReference type="ARBA" id="ARBA00022448"/>
    </source>
</evidence>
<dbReference type="AlphaFoldDB" id="A0A367XU67"/>
<dbReference type="InterPro" id="IPR047817">
    <property type="entry name" value="ABC2_TM_bact-type"/>
</dbReference>
<dbReference type="GO" id="GO:0140359">
    <property type="term" value="F:ABC-type transporter activity"/>
    <property type="evidence" value="ECO:0007669"/>
    <property type="project" value="InterPro"/>
</dbReference>